<keyword evidence="10" id="KW-1185">Reference proteome</keyword>
<name>A0A920CAU1_9BACL</name>
<evidence type="ECO:0000256" key="2">
    <source>
        <dbReference type="ARBA" id="ARBA00022448"/>
    </source>
</evidence>
<evidence type="ECO:0000256" key="3">
    <source>
        <dbReference type="ARBA" id="ARBA00022475"/>
    </source>
</evidence>
<keyword evidence="3" id="KW-1003">Cell membrane</keyword>
<evidence type="ECO:0000256" key="5">
    <source>
        <dbReference type="ARBA" id="ARBA00022989"/>
    </source>
</evidence>
<comment type="caution">
    <text evidence="9">The sequence shown here is derived from an EMBL/GenBank/DDBJ whole genome shotgun (WGS) entry which is preliminary data.</text>
</comment>
<keyword evidence="5 7" id="KW-1133">Transmembrane helix</keyword>
<dbReference type="EMBL" id="BORQ01000001">
    <property type="protein sequence ID" value="GIO29772.1"/>
    <property type="molecule type" value="Genomic_DNA"/>
</dbReference>
<reference evidence="9" key="1">
    <citation type="submission" date="2021-03" db="EMBL/GenBank/DDBJ databases">
        <title>Antimicrobial resistance genes in bacteria isolated from Japanese honey, and their potential for conferring macrolide and lincosamide resistance in the American foulbrood pathogen Paenibacillus larvae.</title>
        <authorList>
            <person name="Okamoto M."/>
            <person name="Kumagai M."/>
            <person name="Kanamori H."/>
            <person name="Takamatsu D."/>
        </authorList>
    </citation>
    <scope>NUCLEOTIDE SEQUENCE</scope>
    <source>
        <strain evidence="9">J2TS6</strain>
    </source>
</reference>
<dbReference type="SUPFAM" id="SSF161098">
    <property type="entry name" value="MetI-like"/>
    <property type="match status" value="1"/>
</dbReference>
<evidence type="ECO:0000256" key="1">
    <source>
        <dbReference type="ARBA" id="ARBA00004651"/>
    </source>
</evidence>
<feature type="transmembrane region" description="Helical" evidence="7">
    <location>
        <begin position="284"/>
        <end position="305"/>
    </location>
</feature>
<dbReference type="CDD" id="cd06261">
    <property type="entry name" value="TM_PBP2"/>
    <property type="match status" value="1"/>
</dbReference>
<feature type="domain" description="ABC transmembrane type-1" evidence="8">
    <location>
        <begin position="88"/>
        <end position="305"/>
    </location>
</feature>
<feature type="transmembrane region" description="Helical" evidence="7">
    <location>
        <begin position="185"/>
        <end position="207"/>
    </location>
</feature>
<dbReference type="PROSITE" id="PS50928">
    <property type="entry name" value="ABC_TM1"/>
    <property type="match status" value="1"/>
</dbReference>
<dbReference type="GO" id="GO:0055085">
    <property type="term" value="P:transmembrane transport"/>
    <property type="evidence" value="ECO:0007669"/>
    <property type="project" value="InterPro"/>
</dbReference>
<feature type="transmembrane region" description="Helical" evidence="7">
    <location>
        <begin position="27"/>
        <end position="46"/>
    </location>
</feature>
<dbReference type="InterPro" id="IPR000515">
    <property type="entry name" value="MetI-like"/>
</dbReference>
<dbReference type="Pfam" id="PF00528">
    <property type="entry name" value="BPD_transp_1"/>
    <property type="match status" value="1"/>
</dbReference>
<dbReference type="PANTHER" id="PTHR43227">
    <property type="entry name" value="BLL4140 PROTEIN"/>
    <property type="match status" value="1"/>
</dbReference>
<evidence type="ECO:0000256" key="4">
    <source>
        <dbReference type="ARBA" id="ARBA00022692"/>
    </source>
</evidence>
<keyword evidence="6 7" id="KW-0472">Membrane</keyword>
<proteinExistence type="inferred from homology"/>
<accession>A0A920CAU1</accession>
<organism evidence="9 10">
    <name type="scientific">Paenibacillus albilobatus</name>
    <dbReference type="NCBI Taxonomy" id="2716884"/>
    <lineage>
        <taxon>Bacteria</taxon>
        <taxon>Bacillati</taxon>
        <taxon>Bacillota</taxon>
        <taxon>Bacilli</taxon>
        <taxon>Bacillales</taxon>
        <taxon>Paenibacillaceae</taxon>
        <taxon>Paenibacillus</taxon>
    </lineage>
</organism>
<dbReference type="Proteomes" id="UP000679779">
    <property type="component" value="Unassembled WGS sequence"/>
</dbReference>
<evidence type="ECO:0000313" key="9">
    <source>
        <dbReference type="EMBL" id="GIO29772.1"/>
    </source>
</evidence>
<feature type="transmembrane region" description="Helical" evidence="7">
    <location>
        <begin position="227"/>
        <end position="246"/>
    </location>
</feature>
<evidence type="ECO:0000256" key="6">
    <source>
        <dbReference type="ARBA" id="ARBA00023136"/>
    </source>
</evidence>
<evidence type="ECO:0000259" key="8">
    <source>
        <dbReference type="PROSITE" id="PS50928"/>
    </source>
</evidence>
<dbReference type="InterPro" id="IPR050809">
    <property type="entry name" value="UgpAE/MalFG_permease"/>
</dbReference>
<comment type="subcellular location">
    <subcellularLocation>
        <location evidence="1 7">Cell membrane</location>
        <topology evidence="1 7">Multi-pass membrane protein</topology>
    </subcellularLocation>
</comment>
<gene>
    <name evidence="9" type="ORF">J2TS6_09130</name>
</gene>
<dbReference type="AlphaFoldDB" id="A0A920CAU1"/>
<dbReference type="PANTHER" id="PTHR43227:SF11">
    <property type="entry name" value="BLL4140 PROTEIN"/>
    <property type="match status" value="1"/>
</dbReference>
<comment type="similarity">
    <text evidence="7">Belongs to the binding-protein-dependent transport system permease family.</text>
</comment>
<evidence type="ECO:0000313" key="10">
    <source>
        <dbReference type="Proteomes" id="UP000679779"/>
    </source>
</evidence>
<feature type="transmembrane region" description="Helical" evidence="7">
    <location>
        <begin position="128"/>
        <end position="148"/>
    </location>
</feature>
<evidence type="ECO:0000256" key="7">
    <source>
        <dbReference type="RuleBase" id="RU363032"/>
    </source>
</evidence>
<dbReference type="Gene3D" id="1.10.3720.10">
    <property type="entry name" value="MetI-like"/>
    <property type="match status" value="1"/>
</dbReference>
<dbReference type="InterPro" id="IPR035906">
    <property type="entry name" value="MetI-like_sf"/>
</dbReference>
<feature type="transmembrane region" description="Helical" evidence="7">
    <location>
        <begin position="94"/>
        <end position="116"/>
    </location>
</feature>
<keyword evidence="2 7" id="KW-0813">Transport</keyword>
<protein>
    <submittedName>
        <fullName evidence="9">Sugar ABC transporter permease</fullName>
    </submittedName>
</protein>
<sequence>MVTGRIFHPKTKGVTKLNLWKDIARKWQLYALFALPLIYIIVFKYVPMYGAQIAFKDFNVTKGIAGSPWVGFAQFERFFHSHEFWRLLRNTLVVSFYALIASFPFPIILALGLNYVKNERFKKSVQMITYAPYFISLVVLVGLLLQFLDPRTGLINTLLGWFGLGPYHFMAQASWFKSIYVWSHVWQNTGFACIIYLAALSGIDPALHEAAVMDGATKVQRMRHIDLPGILPIAVILLILNTGQMLETGFEKILLMQNPLNLRTSEVIDTYVYKVGLVSQAMNFSYATAIGLFKAVIGFILLIIVNQTAKQLKQESLW</sequence>
<keyword evidence="4 7" id="KW-0812">Transmembrane</keyword>
<dbReference type="GO" id="GO:0005886">
    <property type="term" value="C:plasma membrane"/>
    <property type="evidence" value="ECO:0007669"/>
    <property type="project" value="UniProtKB-SubCell"/>
</dbReference>